<sequence length="141" mass="16270">MDGGKKIHQEAETEKQDKEKERQHQTEQKKMEQEILQSHQELAEKETELELKRIRKDVNVTSTPIQQESDNAVCRNSTQYPKGCSCRWRGRDGKRCRTYRKEGQTGATRGAPVAKIQGCRHLMIRATRSIAVSYTTRVKLA</sequence>
<organism evidence="2 3">
    <name type="scientific">Plakobranchus ocellatus</name>
    <dbReference type="NCBI Taxonomy" id="259542"/>
    <lineage>
        <taxon>Eukaryota</taxon>
        <taxon>Metazoa</taxon>
        <taxon>Spiralia</taxon>
        <taxon>Lophotrochozoa</taxon>
        <taxon>Mollusca</taxon>
        <taxon>Gastropoda</taxon>
        <taxon>Heterobranchia</taxon>
        <taxon>Euthyneura</taxon>
        <taxon>Panpulmonata</taxon>
        <taxon>Sacoglossa</taxon>
        <taxon>Placobranchoidea</taxon>
        <taxon>Plakobranchidae</taxon>
        <taxon>Plakobranchus</taxon>
    </lineage>
</organism>
<evidence type="ECO:0000313" key="3">
    <source>
        <dbReference type="Proteomes" id="UP000735302"/>
    </source>
</evidence>
<proteinExistence type="predicted"/>
<evidence type="ECO:0000313" key="2">
    <source>
        <dbReference type="EMBL" id="GFO43239.1"/>
    </source>
</evidence>
<comment type="caution">
    <text evidence="2">The sequence shown here is derived from an EMBL/GenBank/DDBJ whole genome shotgun (WGS) entry which is preliminary data.</text>
</comment>
<feature type="compositionally biased region" description="Basic and acidic residues" evidence="1">
    <location>
        <begin position="1"/>
        <end position="33"/>
    </location>
</feature>
<protein>
    <submittedName>
        <fullName evidence="2">Uncharacterized protein</fullName>
    </submittedName>
</protein>
<accession>A0AAV4DGG8</accession>
<evidence type="ECO:0000256" key="1">
    <source>
        <dbReference type="SAM" id="MobiDB-lite"/>
    </source>
</evidence>
<feature type="region of interest" description="Disordered" evidence="1">
    <location>
        <begin position="1"/>
        <end position="44"/>
    </location>
</feature>
<gene>
    <name evidence="2" type="ORF">PoB_006974400</name>
</gene>
<dbReference type="Proteomes" id="UP000735302">
    <property type="component" value="Unassembled WGS sequence"/>
</dbReference>
<keyword evidence="3" id="KW-1185">Reference proteome</keyword>
<name>A0AAV4DGG8_9GAST</name>
<dbReference type="AlphaFoldDB" id="A0AAV4DGG8"/>
<reference evidence="2 3" key="1">
    <citation type="journal article" date="2021" name="Elife">
        <title>Chloroplast acquisition without the gene transfer in kleptoplastic sea slugs, Plakobranchus ocellatus.</title>
        <authorList>
            <person name="Maeda T."/>
            <person name="Takahashi S."/>
            <person name="Yoshida T."/>
            <person name="Shimamura S."/>
            <person name="Takaki Y."/>
            <person name="Nagai Y."/>
            <person name="Toyoda A."/>
            <person name="Suzuki Y."/>
            <person name="Arimoto A."/>
            <person name="Ishii H."/>
            <person name="Satoh N."/>
            <person name="Nishiyama T."/>
            <person name="Hasebe M."/>
            <person name="Maruyama T."/>
            <person name="Minagawa J."/>
            <person name="Obokata J."/>
            <person name="Shigenobu S."/>
        </authorList>
    </citation>
    <scope>NUCLEOTIDE SEQUENCE [LARGE SCALE GENOMIC DNA]</scope>
</reference>
<dbReference type="EMBL" id="BLXT01007857">
    <property type="protein sequence ID" value="GFO43239.1"/>
    <property type="molecule type" value="Genomic_DNA"/>
</dbReference>